<name>A0ABY8VME5_9CORY</name>
<dbReference type="PANTHER" id="PTHR12631:SF10">
    <property type="entry name" value="BETA-XYLOSIDASE-LIKE PROTEIN-RELATED"/>
    <property type="match status" value="1"/>
</dbReference>
<evidence type="ECO:0000256" key="3">
    <source>
        <dbReference type="RuleBase" id="RU361153"/>
    </source>
</evidence>
<proteinExistence type="inferred from homology"/>
<dbReference type="RefSeq" id="WP_284875411.1">
    <property type="nucleotide sequence ID" value="NZ_CP126970.1"/>
</dbReference>
<keyword evidence="1 3" id="KW-0378">Hydrolase</keyword>
<evidence type="ECO:0000313" key="6">
    <source>
        <dbReference type="Proteomes" id="UP001238805"/>
    </source>
</evidence>
<evidence type="ECO:0000256" key="1">
    <source>
        <dbReference type="ARBA" id="ARBA00022801"/>
    </source>
</evidence>
<dbReference type="InterPro" id="IPR051923">
    <property type="entry name" value="Glycosyl_Hydrolase_39"/>
</dbReference>
<reference evidence="5 6" key="1">
    <citation type="submission" date="2023-05" db="EMBL/GenBank/DDBJ databases">
        <title>Corynebacterium suedekumii sp. nov. and Corynebacterium breve sp. nov. isolated from raw cow's milk.</title>
        <authorList>
            <person name="Baer M.K."/>
            <person name="Mehl L."/>
            <person name="Hellmuth R."/>
            <person name="Marke G."/>
            <person name="Lipski A."/>
        </authorList>
    </citation>
    <scope>NUCLEOTIDE SEQUENCE [LARGE SCALE GENOMIC DNA]</scope>
    <source>
        <strain evidence="5 6">LM112</strain>
    </source>
</reference>
<protein>
    <submittedName>
        <fullName evidence="5">Cellulase family glycosylhydrolase</fullName>
    </submittedName>
</protein>
<accession>A0ABY8VME5</accession>
<feature type="domain" description="Glycoside hydrolase family 5" evidence="4">
    <location>
        <begin position="60"/>
        <end position="283"/>
    </location>
</feature>
<dbReference type="PANTHER" id="PTHR12631">
    <property type="entry name" value="ALPHA-L-IDURONIDASE"/>
    <property type="match status" value="1"/>
</dbReference>
<organism evidence="5 6">
    <name type="scientific">Corynebacterium suedekumii</name>
    <dbReference type="NCBI Taxonomy" id="3049801"/>
    <lineage>
        <taxon>Bacteria</taxon>
        <taxon>Bacillati</taxon>
        <taxon>Actinomycetota</taxon>
        <taxon>Actinomycetes</taxon>
        <taxon>Mycobacteriales</taxon>
        <taxon>Corynebacteriaceae</taxon>
        <taxon>Corynebacterium</taxon>
    </lineage>
</organism>
<dbReference type="EMBL" id="CP126970">
    <property type="protein sequence ID" value="WIM70831.1"/>
    <property type="molecule type" value="Genomic_DNA"/>
</dbReference>
<comment type="similarity">
    <text evidence="3">Belongs to the glycosyl hydrolase 5 (cellulase A) family.</text>
</comment>
<dbReference type="InterPro" id="IPR017853">
    <property type="entry name" value="GH"/>
</dbReference>
<gene>
    <name evidence="5" type="ORF">QP029_03125</name>
</gene>
<keyword evidence="6" id="KW-1185">Reference proteome</keyword>
<dbReference type="Gene3D" id="3.20.20.80">
    <property type="entry name" value="Glycosidases"/>
    <property type="match status" value="1"/>
</dbReference>
<evidence type="ECO:0000256" key="2">
    <source>
        <dbReference type="ARBA" id="ARBA00023295"/>
    </source>
</evidence>
<sequence>MRDRKRGRRRFGWAVFLVSVLVGGLLAAVLLTRSSEDGPPVCARFGVAAPADWEEMSEDEFRAMIDEQVYLGARDIRLAAVWQDIEPRPGDYEWEALDGRLQIALDAGLTPLLLIHTHPDWVTGFGEIGSGAAEAYGDFAGEVARRYSDRVHAYEIWNEPNLERFWPDPDPDAFAELLAAAGPRIAAADPEAEIVSGGLSPATNRENTSVAPVDFLRRLYELGAQEYFTVVGMHPYSYPERPSGGSDWNAFGQMAQMTALMDEAGDTDTQIWVTEIGAPSDGDRGVGESAQADLIAEALELIDEDPRLGRAYLYTMYDIDLGQDNPESHFGLLNAPGEPKEIARRLAAGTGAEASPTCDFPGM</sequence>
<evidence type="ECO:0000313" key="5">
    <source>
        <dbReference type="EMBL" id="WIM70831.1"/>
    </source>
</evidence>
<dbReference type="SUPFAM" id="SSF51445">
    <property type="entry name" value="(Trans)glycosidases"/>
    <property type="match status" value="1"/>
</dbReference>
<evidence type="ECO:0000259" key="4">
    <source>
        <dbReference type="Pfam" id="PF00150"/>
    </source>
</evidence>
<dbReference type="InterPro" id="IPR001547">
    <property type="entry name" value="Glyco_hydro_5"/>
</dbReference>
<dbReference type="Pfam" id="PF00150">
    <property type="entry name" value="Cellulase"/>
    <property type="match status" value="1"/>
</dbReference>
<keyword evidence="2 3" id="KW-0326">Glycosidase</keyword>
<dbReference type="Proteomes" id="UP001238805">
    <property type="component" value="Chromosome"/>
</dbReference>